<reference evidence="8" key="2">
    <citation type="submission" date="2020-12" db="EMBL/GenBank/DDBJ databases">
        <authorList>
            <person name="Kanost M."/>
        </authorList>
    </citation>
    <scope>NUCLEOTIDE SEQUENCE</scope>
</reference>
<dbReference type="Pfam" id="PF00884">
    <property type="entry name" value="Sulfatase"/>
    <property type="match status" value="1"/>
</dbReference>
<evidence type="ECO:0000256" key="1">
    <source>
        <dbReference type="ARBA" id="ARBA00001913"/>
    </source>
</evidence>
<name>A0A922CLY0_MANSE</name>
<dbReference type="SUPFAM" id="SSF53649">
    <property type="entry name" value="Alkaline phosphatase-like"/>
    <property type="match status" value="1"/>
</dbReference>
<keyword evidence="6" id="KW-0732">Signal</keyword>
<feature type="chain" id="PRO_5038324613" description="Sulfatase N-terminal domain-containing protein" evidence="6">
    <location>
        <begin position="18"/>
        <end position="595"/>
    </location>
</feature>
<evidence type="ECO:0000256" key="6">
    <source>
        <dbReference type="SAM" id="SignalP"/>
    </source>
</evidence>
<evidence type="ECO:0000256" key="5">
    <source>
        <dbReference type="ARBA" id="ARBA00023180"/>
    </source>
</evidence>
<gene>
    <name evidence="8" type="ORF">O3G_MSEX006823</name>
</gene>
<dbReference type="CDD" id="cd16029">
    <property type="entry name" value="4-S"/>
    <property type="match status" value="1"/>
</dbReference>
<keyword evidence="3" id="KW-0479">Metal-binding</keyword>
<keyword evidence="9" id="KW-1185">Reference proteome</keyword>
<dbReference type="AlphaFoldDB" id="A0A922CLY0"/>
<evidence type="ECO:0000256" key="2">
    <source>
        <dbReference type="ARBA" id="ARBA00008779"/>
    </source>
</evidence>
<evidence type="ECO:0000313" key="8">
    <source>
        <dbReference type="EMBL" id="KAG6450906.1"/>
    </source>
</evidence>
<dbReference type="EMBL" id="JH668395">
    <property type="protein sequence ID" value="KAG6450907.1"/>
    <property type="molecule type" value="Genomic_DNA"/>
</dbReference>
<dbReference type="EMBL" id="JH668395">
    <property type="protein sequence ID" value="KAG6450906.1"/>
    <property type="molecule type" value="Genomic_DNA"/>
</dbReference>
<comment type="caution">
    <text evidence="8">The sequence shown here is derived from an EMBL/GenBank/DDBJ whole genome shotgun (WGS) entry which is preliminary data.</text>
</comment>
<dbReference type="InterPro" id="IPR000917">
    <property type="entry name" value="Sulfatase_N"/>
</dbReference>
<feature type="signal peptide" evidence="6">
    <location>
        <begin position="1"/>
        <end position="17"/>
    </location>
</feature>
<dbReference type="Proteomes" id="UP000791440">
    <property type="component" value="Unassembled WGS sequence"/>
</dbReference>
<dbReference type="PANTHER" id="PTHR10342:SF264">
    <property type="entry name" value="MIP05773P-RELATED"/>
    <property type="match status" value="1"/>
</dbReference>
<organism evidence="8 9">
    <name type="scientific">Manduca sexta</name>
    <name type="common">Tobacco hawkmoth</name>
    <name type="synonym">Tobacco hornworm</name>
    <dbReference type="NCBI Taxonomy" id="7130"/>
    <lineage>
        <taxon>Eukaryota</taxon>
        <taxon>Metazoa</taxon>
        <taxon>Ecdysozoa</taxon>
        <taxon>Arthropoda</taxon>
        <taxon>Hexapoda</taxon>
        <taxon>Insecta</taxon>
        <taxon>Pterygota</taxon>
        <taxon>Neoptera</taxon>
        <taxon>Endopterygota</taxon>
        <taxon>Lepidoptera</taxon>
        <taxon>Glossata</taxon>
        <taxon>Ditrysia</taxon>
        <taxon>Bombycoidea</taxon>
        <taxon>Sphingidae</taxon>
        <taxon>Sphinginae</taxon>
        <taxon>Sphingini</taxon>
        <taxon>Manduca</taxon>
    </lineage>
</organism>
<dbReference type="GO" id="GO:0008484">
    <property type="term" value="F:sulfuric ester hydrolase activity"/>
    <property type="evidence" value="ECO:0007669"/>
    <property type="project" value="InterPro"/>
</dbReference>
<keyword evidence="4" id="KW-0106">Calcium</keyword>
<keyword evidence="5" id="KW-0325">Glycoprotein</keyword>
<dbReference type="Gene3D" id="3.40.720.10">
    <property type="entry name" value="Alkaline Phosphatase, subunit A"/>
    <property type="match status" value="1"/>
</dbReference>
<accession>A0A922CLY0</accession>
<comment type="cofactor">
    <cofactor evidence="1">
        <name>Ca(2+)</name>
        <dbReference type="ChEBI" id="CHEBI:29108"/>
    </cofactor>
</comment>
<evidence type="ECO:0000259" key="7">
    <source>
        <dbReference type="Pfam" id="PF00884"/>
    </source>
</evidence>
<dbReference type="InterPro" id="IPR047115">
    <property type="entry name" value="ARSB"/>
</dbReference>
<evidence type="ECO:0000256" key="4">
    <source>
        <dbReference type="ARBA" id="ARBA00022837"/>
    </source>
</evidence>
<evidence type="ECO:0000313" key="9">
    <source>
        <dbReference type="Proteomes" id="UP000791440"/>
    </source>
</evidence>
<dbReference type="Gene3D" id="3.30.1120.10">
    <property type="match status" value="1"/>
</dbReference>
<protein>
    <recommendedName>
        <fullName evidence="7">Sulfatase N-terminal domain-containing protein</fullName>
    </recommendedName>
</protein>
<reference evidence="8" key="1">
    <citation type="journal article" date="2016" name="Insect Biochem. Mol. Biol.">
        <title>Multifaceted biological insights from a draft genome sequence of the tobacco hornworm moth, Manduca sexta.</title>
        <authorList>
            <person name="Kanost M.R."/>
            <person name="Arrese E.L."/>
            <person name="Cao X."/>
            <person name="Chen Y.R."/>
            <person name="Chellapilla S."/>
            <person name="Goldsmith M.R."/>
            <person name="Grosse-Wilde E."/>
            <person name="Heckel D.G."/>
            <person name="Herndon N."/>
            <person name="Jiang H."/>
            <person name="Papanicolaou A."/>
            <person name="Qu J."/>
            <person name="Soulages J.L."/>
            <person name="Vogel H."/>
            <person name="Walters J."/>
            <person name="Waterhouse R.M."/>
            <person name="Ahn S.J."/>
            <person name="Almeida F.C."/>
            <person name="An C."/>
            <person name="Aqrawi P."/>
            <person name="Bretschneider A."/>
            <person name="Bryant W.B."/>
            <person name="Bucks S."/>
            <person name="Chao H."/>
            <person name="Chevignon G."/>
            <person name="Christen J.M."/>
            <person name="Clarke D.F."/>
            <person name="Dittmer N.T."/>
            <person name="Ferguson L.C.F."/>
            <person name="Garavelou S."/>
            <person name="Gordon K.H.J."/>
            <person name="Gunaratna R.T."/>
            <person name="Han Y."/>
            <person name="Hauser F."/>
            <person name="He Y."/>
            <person name="Heidel-Fischer H."/>
            <person name="Hirsh A."/>
            <person name="Hu Y."/>
            <person name="Jiang H."/>
            <person name="Kalra D."/>
            <person name="Klinner C."/>
            <person name="Konig C."/>
            <person name="Kovar C."/>
            <person name="Kroll A.R."/>
            <person name="Kuwar S.S."/>
            <person name="Lee S.L."/>
            <person name="Lehman R."/>
            <person name="Li K."/>
            <person name="Li Z."/>
            <person name="Liang H."/>
            <person name="Lovelace S."/>
            <person name="Lu Z."/>
            <person name="Mansfield J.H."/>
            <person name="McCulloch K.J."/>
            <person name="Mathew T."/>
            <person name="Morton B."/>
            <person name="Muzny D.M."/>
            <person name="Neunemann D."/>
            <person name="Ongeri F."/>
            <person name="Pauchet Y."/>
            <person name="Pu L.L."/>
            <person name="Pyrousis I."/>
            <person name="Rao X.J."/>
            <person name="Redding A."/>
            <person name="Roesel C."/>
            <person name="Sanchez-Gracia A."/>
            <person name="Schaack S."/>
            <person name="Shukla A."/>
            <person name="Tetreau G."/>
            <person name="Wang Y."/>
            <person name="Xiong G.H."/>
            <person name="Traut W."/>
            <person name="Walsh T.K."/>
            <person name="Worley K.C."/>
            <person name="Wu D."/>
            <person name="Wu W."/>
            <person name="Wu Y.Q."/>
            <person name="Zhang X."/>
            <person name="Zou Z."/>
            <person name="Zucker H."/>
            <person name="Briscoe A.D."/>
            <person name="Burmester T."/>
            <person name="Clem R.J."/>
            <person name="Feyereisen R."/>
            <person name="Grimmelikhuijzen C.J.P."/>
            <person name="Hamodrakas S.J."/>
            <person name="Hansson B.S."/>
            <person name="Huguet E."/>
            <person name="Jermiin L.S."/>
            <person name="Lan Q."/>
            <person name="Lehman H.K."/>
            <person name="Lorenzen M."/>
            <person name="Merzendorfer H."/>
            <person name="Michalopoulos I."/>
            <person name="Morton D.B."/>
            <person name="Muthukrishnan S."/>
            <person name="Oakeshott J.G."/>
            <person name="Palmer W."/>
            <person name="Park Y."/>
            <person name="Passarelli A.L."/>
            <person name="Rozas J."/>
            <person name="Schwartz L.M."/>
            <person name="Smith W."/>
            <person name="Southgate A."/>
            <person name="Vilcinskas A."/>
            <person name="Vogt R."/>
            <person name="Wang P."/>
            <person name="Werren J."/>
            <person name="Yu X.Q."/>
            <person name="Zhou J.J."/>
            <person name="Brown S.J."/>
            <person name="Scherer S.E."/>
            <person name="Richards S."/>
            <person name="Blissard G.W."/>
        </authorList>
    </citation>
    <scope>NUCLEOTIDE SEQUENCE</scope>
</reference>
<proteinExistence type="inferred from homology"/>
<dbReference type="OrthoDB" id="103349at2759"/>
<evidence type="ECO:0000256" key="3">
    <source>
        <dbReference type="ARBA" id="ARBA00022723"/>
    </source>
</evidence>
<dbReference type="InterPro" id="IPR017850">
    <property type="entry name" value="Alkaline_phosphatase_core_sf"/>
</dbReference>
<feature type="domain" description="Sulfatase N-terminal" evidence="7">
    <location>
        <begin position="21"/>
        <end position="343"/>
    </location>
</feature>
<dbReference type="PANTHER" id="PTHR10342">
    <property type="entry name" value="ARYLSULFATASE"/>
    <property type="match status" value="1"/>
</dbReference>
<sequence>MLPKLLYSFALIAITLAANKPHIVFIVADDLGRNDVSFHGSDQIMTPNIDIIGYEGIIIEQYYTDAEGTASRSALFTGKYSMRLGMQGVSISVAEDRGVPVSERLLPSYLQELGYTTHLVGKWQLGNSREDYFPTKRGFDTFRGFVSGGIDYNNYYHVERVNDTEYFGLDFFNNLEPFEKEKGYLTDVLTNHAVQIIRDHDTSTPLYLHVAHAAPHVGGGSVNLQATEDSLEENIHIAHPARKLYAGMVTSLDRSIGRIVAALAEREMLDSTILIFISDNGAASTGDFKNYGSNYPLRGTKGTPWEGAVKSTAIVWQNSMIPQIWPGLFHVTDWLPTLVAAAGGNIIQEIDGINQWNALISDEIPKRTSALITIDDLNGWAAYRDGDFKLIIGDVDADKSDYYGELWTSLRKPPPSYERALLNSETAQVFREILDIYLDVDAAIRKRNELNSHMLQRRKLSSGICKPTNEKGCLFNITEDPFESQDLWLQAPEIVRYMVLRIRYYWSQLNPRRQPKFDHRSNPALREYVWLPWVKNNKTVSEELVQSPQFPLIVSVGELQYLVDYNLNMFSDKVSAYIKGLAATFMDNMSGLFLF</sequence>
<comment type="similarity">
    <text evidence="2">Belongs to the sulfatase family.</text>
</comment>
<dbReference type="GO" id="GO:0046872">
    <property type="term" value="F:metal ion binding"/>
    <property type="evidence" value="ECO:0007669"/>
    <property type="project" value="UniProtKB-KW"/>
</dbReference>